<protein>
    <submittedName>
        <fullName evidence="1">Uncharacterized protein</fullName>
    </submittedName>
</protein>
<evidence type="ECO:0000313" key="2">
    <source>
        <dbReference type="Proteomes" id="UP001500668"/>
    </source>
</evidence>
<dbReference type="Proteomes" id="UP001500668">
    <property type="component" value="Unassembled WGS sequence"/>
</dbReference>
<evidence type="ECO:0000313" key="1">
    <source>
        <dbReference type="EMBL" id="GAA0612469.1"/>
    </source>
</evidence>
<comment type="caution">
    <text evidence="1">The sequence shown here is derived from an EMBL/GenBank/DDBJ whole genome shotgun (WGS) entry which is preliminary data.</text>
</comment>
<accession>A0ABN1GIV4</accession>
<name>A0ABN1GIV4_9ACTN</name>
<reference evidence="1 2" key="1">
    <citation type="journal article" date="2019" name="Int. J. Syst. Evol. Microbiol.">
        <title>The Global Catalogue of Microorganisms (GCM) 10K type strain sequencing project: providing services to taxonomists for standard genome sequencing and annotation.</title>
        <authorList>
            <consortium name="The Broad Institute Genomics Platform"/>
            <consortium name="The Broad Institute Genome Sequencing Center for Infectious Disease"/>
            <person name="Wu L."/>
            <person name="Ma J."/>
        </authorList>
    </citation>
    <scope>NUCLEOTIDE SEQUENCE [LARGE SCALE GENOMIC DNA]</scope>
    <source>
        <strain evidence="1 2">JCM 5067</strain>
    </source>
</reference>
<keyword evidence="2" id="KW-1185">Reference proteome</keyword>
<organism evidence="1 2">
    <name type="scientific">Streptomyces crystallinus</name>
    <dbReference type="NCBI Taxonomy" id="68191"/>
    <lineage>
        <taxon>Bacteria</taxon>
        <taxon>Bacillati</taxon>
        <taxon>Actinomycetota</taxon>
        <taxon>Actinomycetes</taxon>
        <taxon>Kitasatosporales</taxon>
        <taxon>Streptomycetaceae</taxon>
        <taxon>Streptomyces</taxon>
    </lineage>
</organism>
<gene>
    <name evidence="1" type="ORF">GCM10010394_47860</name>
</gene>
<sequence>MQHVAAVLRWVGSPEASRWRDASPEEQAARVPELALAALRLVSGGWLTLRRAVGTAFVQEDSPEVVGAELEQVVADPATWPWMPDGGPNVSAFSLRVTEAGGRRWETAAYAPHAPPTTHQLDLSENEARFRVCAMELSGWLPGPFGILSDLPPGLAGEELRAYVAEDLAPPAPWARSRRY</sequence>
<dbReference type="EMBL" id="BAAACA010000034">
    <property type="protein sequence ID" value="GAA0612469.1"/>
    <property type="molecule type" value="Genomic_DNA"/>
</dbReference>
<proteinExistence type="predicted"/>